<feature type="region of interest" description="Disordered" evidence="1">
    <location>
        <begin position="1"/>
        <end position="62"/>
    </location>
</feature>
<name>A0A9N8VI90_9GLOM</name>
<evidence type="ECO:0000313" key="3">
    <source>
        <dbReference type="Proteomes" id="UP000789396"/>
    </source>
</evidence>
<organism evidence="2 3">
    <name type="scientific">Racocetra fulgida</name>
    <dbReference type="NCBI Taxonomy" id="60492"/>
    <lineage>
        <taxon>Eukaryota</taxon>
        <taxon>Fungi</taxon>
        <taxon>Fungi incertae sedis</taxon>
        <taxon>Mucoromycota</taxon>
        <taxon>Glomeromycotina</taxon>
        <taxon>Glomeromycetes</taxon>
        <taxon>Diversisporales</taxon>
        <taxon>Gigasporaceae</taxon>
        <taxon>Racocetra</taxon>
    </lineage>
</organism>
<dbReference type="EMBL" id="CAJVPZ010000052">
    <property type="protein sequence ID" value="CAG8451072.1"/>
    <property type="molecule type" value="Genomic_DNA"/>
</dbReference>
<gene>
    <name evidence="2" type="ORF">RFULGI_LOCUS231</name>
</gene>
<sequence length="96" mass="10146">MTARATTTEQETTARATTNEQEAETTASATTTEQEAETTARATTTEQEAETTTTEQETGSVESLNKCVVIVLRSTLTLDPGKITGSSIIENKTGST</sequence>
<dbReference type="Proteomes" id="UP000789396">
    <property type="component" value="Unassembled WGS sequence"/>
</dbReference>
<keyword evidence="3" id="KW-1185">Reference proteome</keyword>
<proteinExistence type="predicted"/>
<comment type="caution">
    <text evidence="2">The sequence shown here is derived from an EMBL/GenBank/DDBJ whole genome shotgun (WGS) entry which is preliminary data.</text>
</comment>
<accession>A0A9N8VI90</accession>
<reference evidence="2" key="1">
    <citation type="submission" date="2021-06" db="EMBL/GenBank/DDBJ databases">
        <authorList>
            <person name="Kallberg Y."/>
            <person name="Tangrot J."/>
            <person name="Rosling A."/>
        </authorList>
    </citation>
    <scope>NUCLEOTIDE SEQUENCE</scope>
    <source>
        <strain evidence="2">IN212</strain>
    </source>
</reference>
<dbReference type="AlphaFoldDB" id="A0A9N8VI90"/>
<evidence type="ECO:0000256" key="1">
    <source>
        <dbReference type="SAM" id="MobiDB-lite"/>
    </source>
</evidence>
<feature type="compositionally biased region" description="Low complexity" evidence="1">
    <location>
        <begin position="1"/>
        <end position="58"/>
    </location>
</feature>
<evidence type="ECO:0000313" key="2">
    <source>
        <dbReference type="EMBL" id="CAG8451072.1"/>
    </source>
</evidence>
<protein>
    <submittedName>
        <fullName evidence="2">10825_t:CDS:1</fullName>
    </submittedName>
</protein>